<evidence type="ECO:0000256" key="1">
    <source>
        <dbReference type="ARBA" id="ARBA00009804"/>
    </source>
</evidence>
<keyword evidence="6 11" id="KW-0547">Nucleotide-binding</keyword>
<dbReference type="InterPro" id="IPR017892">
    <property type="entry name" value="Pkinase_C"/>
</dbReference>
<dbReference type="SMART" id="SM00133">
    <property type="entry name" value="S_TK_X"/>
    <property type="match status" value="1"/>
</dbReference>
<comment type="similarity">
    <text evidence="1">Belongs to the protein kinase superfamily. AGC Ser/Thr protein kinase family. S6 kinase subfamily.</text>
</comment>
<evidence type="ECO:0000256" key="8">
    <source>
        <dbReference type="ARBA" id="ARBA00022840"/>
    </source>
</evidence>
<dbReference type="PANTHER" id="PTHR24351">
    <property type="entry name" value="RIBOSOMAL PROTEIN S6 KINASE"/>
    <property type="match status" value="1"/>
</dbReference>
<evidence type="ECO:0000256" key="4">
    <source>
        <dbReference type="ARBA" id="ARBA00022553"/>
    </source>
</evidence>
<dbReference type="InterPro" id="IPR008271">
    <property type="entry name" value="Ser/Thr_kinase_AS"/>
</dbReference>
<evidence type="ECO:0000313" key="16">
    <source>
        <dbReference type="WBParaSite" id="SRDH1_45220.1"/>
    </source>
</evidence>
<dbReference type="Pfam" id="PF00069">
    <property type="entry name" value="Pkinase"/>
    <property type="match status" value="1"/>
</dbReference>
<reference evidence="16 17" key="2">
    <citation type="submission" date="2023-11" db="UniProtKB">
        <authorList>
            <consortium name="WormBaseParasite"/>
        </authorList>
    </citation>
    <scope>IDENTIFICATION</scope>
</reference>
<dbReference type="InterPro" id="IPR017441">
    <property type="entry name" value="Protein_kinase_ATP_BS"/>
</dbReference>
<keyword evidence="3" id="KW-0723">Serine/threonine-protein kinase</keyword>
<accession>A0AA85FCY4</accession>
<dbReference type="WBParaSite" id="SRDH1_45220.6">
    <property type="protein sequence ID" value="SRDH1_45220.6"/>
    <property type="gene ID" value="SRDH1_45220"/>
</dbReference>
<dbReference type="InterPro" id="IPR000961">
    <property type="entry name" value="AGC-kinase_C"/>
</dbReference>
<evidence type="ECO:0000256" key="2">
    <source>
        <dbReference type="ARBA" id="ARBA00012513"/>
    </source>
</evidence>
<evidence type="ECO:0000259" key="13">
    <source>
        <dbReference type="PROSITE" id="PS50011"/>
    </source>
</evidence>
<evidence type="ECO:0000256" key="5">
    <source>
        <dbReference type="ARBA" id="ARBA00022679"/>
    </source>
</evidence>
<evidence type="ECO:0000259" key="14">
    <source>
        <dbReference type="PROSITE" id="PS51285"/>
    </source>
</evidence>
<evidence type="ECO:0000256" key="10">
    <source>
        <dbReference type="ARBA" id="ARBA00048679"/>
    </source>
</evidence>
<dbReference type="AlphaFoldDB" id="A0AA85FCY4"/>
<evidence type="ECO:0000256" key="3">
    <source>
        <dbReference type="ARBA" id="ARBA00022527"/>
    </source>
</evidence>
<dbReference type="InterPro" id="IPR000719">
    <property type="entry name" value="Prot_kinase_dom"/>
</dbReference>
<dbReference type="FunFam" id="1.10.510.10:FF:000008">
    <property type="entry name" value="Non-specific serine/threonine protein kinase"/>
    <property type="match status" value="1"/>
</dbReference>
<evidence type="ECO:0000256" key="12">
    <source>
        <dbReference type="SAM" id="MobiDB-lite"/>
    </source>
</evidence>
<dbReference type="PROSITE" id="PS00108">
    <property type="entry name" value="PROTEIN_KINASE_ST"/>
    <property type="match status" value="1"/>
</dbReference>
<comment type="catalytic activity">
    <reaction evidence="9">
        <text>L-threonyl-[protein] + ATP = O-phospho-L-threonyl-[protein] + ADP + H(+)</text>
        <dbReference type="Rhea" id="RHEA:46608"/>
        <dbReference type="Rhea" id="RHEA-COMP:11060"/>
        <dbReference type="Rhea" id="RHEA-COMP:11605"/>
        <dbReference type="ChEBI" id="CHEBI:15378"/>
        <dbReference type="ChEBI" id="CHEBI:30013"/>
        <dbReference type="ChEBI" id="CHEBI:30616"/>
        <dbReference type="ChEBI" id="CHEBI:61977"/>
        <dbReference type="ChEBI" id="CHEBI:456216"/>
        <dbReference type="EC" id="2.7.11.1"/>
    </reaction>
</comment>
<proteinExistence type="inferred from homology"/>
<feature type="region of interest" description="Disordered" evidence="12">
    <location>
        <begin position="530"/>
        <end position="559"/>
    </location>
</feature>
<keyword evidence="4" id="KW-0597">Phosphoprotein</keyword>
<dbReference type="Gene3D" id="3.30.200.20">
    <property type="entry name" value="Phosphorylase Kinase, domain 1"/>
    <property type="match status" value="1"/>
</dbReference>
<feature type="domain" description="AGC-kinase C-terminal" evidence="14">
    <location>
        <begin position="339"/>
        <end position="408"/>
    </location>
</feature>
<feature type="compositionally biased region" description="Polar residues" evidence="12">
    <location>
        <begin position="25"/>
        <end position="40"/>
    </location>
</feature>
<keyword evidence="5" id="KW-0808">Transferase</keyword>
<feature type="region of interest" description="Disordered" evidence="12">
    <location>
        <begin position="1"/>
        <end position="41"/>
    </location>
</feature>
<feature type="region of interest" description="Disordered" evidence="12">
    <location>
        <begin position="667"/>
        <end position="687"/>
    </location>
</feature>
<dbReference type="Pfam" id="PF00433">
    <property type="entry name" value="Pkinase_C"/>
    <property type="match status" value="1"/>
</dbReference>
<sequence length="722" mass="81378">MAEIDFLSAELENDDECRDDETDRLNLSSPGKNSTKSPDQLSKELICSEKKEEITTQETVEICQKTVNPNNRVNAENFKIQRVIGKGGYGKVFLVQKVDGVDQGKLYAMKVLKKARLVCNEKDKAHTVSERNILEMLQHPFLVKLHYAFQNHSNLYIVLEYCHGGELFNYLEREGALLENAACFYASEIVLAIGHLHSLGIIYRDLKSENVLLDRQGHVKLTDFGLSKEGVCTTNTFCGTIEYMAPEIIRCEGHGKAVDWWSLGTLIYDMLSGTPPFSQEESREATTRKILTAPLKFPPSFSSEVISLIRGLLKRDPNERLGSKEDMEEIKRQKFFKRHEINWSDVYNRRLKPPFRPKLTAENDVSMFDPSFTRLQPVVSPVDGGASIPPDMFQGFSYVAPSVCEDSLRDNWTDNLPSRHRRHGLRGAMSAGRLRRIGFGHLNAPNRIPEDIVVHNIPLQIQPELNDFHDFSADYRQKPVIHQLSNHVLTQGSTNDKRTTVHLPDHHQQQQCDSNDTQQLHKMLSGKSTQIIKSNGTTNGNNVIKKEKELDEQEDDNDDDEIAAEEEDNVPGAKQIQPISTPKYLPLCKYESKSNDIMTNIDTNSIHPITKPSNRNPTKYAPFSGSLQCHPELHTNTKMIHSRLMYNCQTGSFPHNTTTTTNKLGHATTSHLPGIQTGPRITTPLQRRSPNCATTLHSDVPITHTTVTTGTSTSTNAKCTIM</sequence>
<organism evidence="15 16">
    <name type="scientific">Schistosoma rodhaini</name>
    <dbReference type="NCBI Taxonomy" id="6188"/>
    <lineage>
        <taxon>Eukaryota</taxon>
        <taxon>Metazoa</taxon>
        <taxon>Spiralia</taxon>
        <taxon>Lophotrochozoa</taxon>
        <taxon>Platyhelminthes</taxon>
        <taxon>Trematoda</taxon>
        <taxon>Digenea</taxon>
        <taxon>Strigeidida</taxon>
        <taxon>Schistosomatoidea</taxon>
        <taxon>Schistosomatidae</taxon>
        <taxon>Schistosoma</taxon>
    </lineage>
</organism>
<evidence type="ECO:0000256" key="11">
    <source>
        <dbReference type="PROSITE-ProRule" id="PRU10141"/>
    </source>
</evidence>
<evidence type="ECO:0000313" key="17">
    <source>
        <dbReference type="WBParaSite" id="SRDH1_45220.6"/>
    </source>
</evidence>
<dbReference type="SUPFAM" id="SSF56112">
    <property type="entry name" value="Protein kinase-like (PK-like)"/>
    <property type="match status" value="1"/>
</dbReference>
<dbReference type="PROSITE" id="PS51285">
    <property type="entry name" value="AGC_KINASE_CTER"/>
    <property type="match status" value="1"/>
</dbReference>
<feature type="binding site" evidence="11">
    <location>
        <position position="110"/>
    </location>
    <ligand>
        <name>ATP</name>
        <dbReference type="ChEBI" id="CHEBI:30616"/>
    </ligand>
</feature>
<keyword evidence="7" id="KW-0418">Kinase</keyword>
<dbReference type="GO" id="GO:0005524">
    <property type="term" value="F:ATP binding"/>
    <property type="evidence" value="ECO:0007669"/>
    <property type="project" value="UniProtKB-UniRule"/>
</dbReference>
<keyword evidence="8 11" id="KW-0067">ATP-binding</keyword>
<comment type="catalytic activity">
    <reaction evidence="10">
        <text>L-seryl-[protein] + ATP = O-phospho-L-seryl-[protein] + ADP + H(+)</text>
        <dbReference type="Rhea" id="RHEA:17989"/>
        <dbReference type="Rhea" id="RHEA-COMP:9863"/>
        <dbReference type="Rhea" id="RHEA-COMP:11604"/>
        <dbReference type="ChEBI" id="CHEBI:15378"/>
        <dbReference type="ChEBI" id="CHEBI:29999"/>
        <dbReference type="ChEBI" id="CHEBI:30616"/>
        <dbReference type="ChEBI" id="CHEBI:83421"/>
        <dbReference type="ChEBI" id="CHEBI:456216"/>
        <dbReference type="EC" id="2.7.11.1"/>
    </reaction>
</comment>
<dbReference type="Proteomes" id="UP000050792">
    <property type="component" value="Unassembled WGS sequence"/>
</dbReference>
<evidence type="ECO:0000256" key="9">
    <source>
        <dbReference type="ARBA" id="ARBA00047899"/>
    </source>
</evidence>
<feature type="compositionally biased region" description="Acidic residues" evidence="12">
    <location>
        <begin position="550"/>
        <end position="559"/>
    </location>
</feature>
<dbReference type="PROSITE" id="PS50011">
    <property type="entry name" value="PROTEIN_KINASE_DOM"/>
    <property type="match status" value="1"/>
</dbReference>
<dbReference type="Gene3D" id="1.10.510.10">
    <property type="entry name" value="Transferase(Phosphotransferase) domain 1"/>
    <property type="match status" value="1"/>
</dbReference>
<dbReference type="SMART" id="SM00220">
    <property type="entry name" value="S_TKc"/>
    <property type="match status" value="1"/>
</dbReference>
<dbReference type="FunFam" id="3.30.200.20:FF:000686">
    <property type="entry name" value="Ribosomal protein S6 kinase"/>
    <property type="match status" value="1"/>
</dbReference>
<evidence type="ECO:0000256" key="7">
    <source>
        <dbReference type="ARBA" id="ARBA00022777"/>
    </source>
</evidence>
<reference evidence="15" key="1">
    <citation type="submission" date="2022-06" db="EMBL/GenBank/DDBJ databases">
        <authorList>
            <person name="Berger JAMES D."/>
            <person name="Berger JAMES D."/>
        </authorList>
    </citation>
    <scope>NUCLEOTIDE SEQUENCE [LARGE SCALE GENOMIC DNA]</scope>
</reference>
<dbReference type="PROSITE" id="PS00107">
    <property type="entry name" value="PROTEIN_KINASE_ATP"/>
    <property type="match status" value="1"/>
</dbReference>
<name>A0AA85FCY4_9TREM</name>
<feature type="compositionally biased region" description="Acidic residues" evidence="12">
    <location>
        <begin position="11"/>
        <end position="22"/>
    </location>
</feature>
<keyword evidence="15" id="KW-1185">Reference proteome</keyword>
<dbReference type="GO" id="GO:0004674">
    <property type="term" value="F:protein serine/threonine kinase activity"/>
    <property type="evidence" value="ECO:0007669"/>
    <property type="project" value="UniProtKB-KW"/>
</dbReference>
<dbReference type="EC" id="2.7.11.1" evidence="2"/>
<feature type="domain" description="Protein kinase" evidence="13">
    <location>
        <begin position="78"/>
        <end position="336"/>
    </location>
</feature>
<dbReference type="InterPro" id="IPR011009">
    <property type="entry name" value="Kinase-like_dom_sf"/>
</dbReference>
<feature type="compositionally biased region" description="Polar residues" evidence="12">
    <location>
        <begin position="530"/>
        <end position="542"/>
    </location>
</feature>
<evidence type="ECO:0000256" key="6">
    <source>
        <dbReference type="ARBA" id="ARBA00022741"/>
    </source>
</evidence>
<protein>
    <recommendedName>
        <fullName evidence="2">non-specific serine/threonine protein kinase</fullName>
        <ecNumber evidence="2">2.7.11.1</ecNumber>
    </recommendedName>
</protein>
<evidence type="ECO:0000313" key="15">
    <source>
        <dbReference type="Proteomes" id="UP000050792"/>
    </source>
</evidence>
<dbReference type="WBParaSite" id="SRDH1_45220.1">
    <property type="protein sequence ID" value="SRDH1_45220.1"/>
    <property type="gene ID" value="SRDH1_45220"/>
</dbReference>